<feature type="domain" description="GS catalytic" evidence="6">
    <location>
        <begin position="136"/>
        <end position="469"/>
    </location>
</feature>
<keyword evidence="3" id="KW-0460">Magnesium</keyword>
<evidence type="ECO:0000256" key="4">
    <source>
        <dbReference type="PROSITE-ProRule" id="PRU01331"/>
    </source>
</evidence>
<dbReference type="SUPFAM" id="SSF54368">
    <property type="entry name" value="Glutamine synthetase, N-terminal domain"/>
    <property type="match status" value="1"/>
</dbReference>
<evidence type="ECO:0000313" key="8">
    <source>
        <dbReference type="Proteomes" id="UP001279642"/>
    </source>
</evidence>
<dbReference type="Proteomes" id="UP001279642">
    <property type="component" value="Unassembled WGS sequence"/>
</dbReference>
<dbReference type="InterPro" id="IPR008146">
    <property type="entry name" value="Gln_synth_cat_dom"/>
</dbReference>
<comment type="similarity">
    <text evidence="4 5">Belongs to the glutamine synthetase family.</text>
</comment>
<protein>
    <submittedName>
        <fullName evidence="7">Glutamine synthetase family protein</fullName>
        <ecNumber evidence="7">6.3.1.-</ecNumber>
    </submittedName>
</protein>
<evidence type="ECO:0000256" key="5">
    <source>
        <dbReference type="RuleBase" id="RU000384"/>
    </source>
</evidence>
<dbReference type="PROSITE" id="PS00181">
    <property type="entry name" value="GLNA_ATP"/>
    <property type="match status" value="1"/>
</dbReference>
<accession>A0ABU5E7T6</accession>
<dbReference type="PANTHER" id="PTHR43785">
    <property type="entry name" value="GAMMA-GLUTAMYLPUTRESCINE SYNTHETASE"/>
    <property type="match status" value="1"/>
</dbReference>
<evidence type="ECO:0000256" key="3">
    <source>
        <dbReference type="ARBA" id="ARBA00022842"/>
    </source>
</evidence>
<sequence length="469" mass="51096">MAQRTKALGRAKQPKGGLGESNLAEFERFLKRHPDTQFVDAFISDLCSTIRGKRLPVHEAAKIWQSGVQMPFCLYFLDVTGEDLDPGQRSEARGDPDGSAWPVAGTLQPVPWADVPTAQVLLTMPDQANQPCRVDPRQMLGDLVARFKKRGLTPMVAVEMEFYLADRKRGGLGEPLPPISPATGLPDTSRQLYSISNLDVYGAFIRDVAAAARAQAIPASTAITENSPGQFEINLHHSPDALLAADHAVLLKRVIREIAKRHGYEATFMAKPFLQQAGSGMHVHCSLLDDKGGNVFDDGSDAGGPVLRQAVAGLAATMGEAMALFAPNLNSYRRYQPGSLVPMAATWGANNRSVAFRIPLSNGKGRRIEHRIAGADANPHLVVAGILAGMLHGIEGKLTPPPISTGDVSQQRDAKLPFDWMTALDRMAKAKILPDYLGADYLALYVDAKRAEAEKFQRRISPQEYDWYL</sequence>
<evidence type="ECO:0000313" key="7">
    <source>
        <dbReference type="EMBL" id="MDY0882400.1"/>
    </source>
</evidence>
<organism evidence="7 8">
    <name type="scientific">Dongia soli</name>
    <dbReference type="NCBI Taxonomy" id="600628"/>
    <lineage>
        <taxon>Bacteria</taxon>
        <taxon>Pseudomonadati</taxon>
        <taxon>Pseudomonadota</taxon>
        <taxon>Alphaproteobacteria</taxon>
        <taxon>Rhodospirillales</taxon>
        <taxon>Dongiaceae</taxon>
        <taxon>Dongia</taxon>
    </lineage>
</organism>
<dbReference type="InterPro" id="IPR014746">
    <property type="entry name" value="Gln_synth/guanido_kin_cat_dom"/>
</dbReference>
<keyword evidence="2 7" id="KW-0436">Ligase</keyword>
<evidence type="ECO:0000256" key="2">
    <source>
        <dbReference type="ARBA" id="ARBA00022598"/>
    </source>
</evidence>
<dbReference type="EC" id="6.3.1.-" evidence="7"/>
<dbReference type="EMBL" id="JAXCLW010000001">
    <property type="protein sequence ID" value="MDY0882400.1"/>
    <property type="molecule type" value="Genomic_DNA"/>
</dbReference>
<evidence type="ECO:0000259" key="6">
    <source>
        <dbReference type="PROSITE" id="PS51987"/>
    </source>
</evidence>
<name>A0ABU5E7T6_9PROT</name>
<dbReference type="InterPro" id="IPR036651">
    <property type="entry name" value="Gln_synt_N_sf"/>
</dbReference>
<dbReference type="InterPro" id="IPR027303">
    <property type="entry name" value="Gln_synth_gly_rich_site"/>
</dbReference>
<keyword evidence="8" id="KW-1185">Reference proteome</keyword>
<dbReference type="PROSITE" id="PS51987">
    <property type="entry name" value="GS_CATALYTIC"/>
    <property type="match status" value="1"/>
</dbReference>
<dbReference type="Pfam" id="PF00120">
    <property type="entry name" value="Gln-synt_C"/>
    <property type="match status" value="1"/>
</dbReference>
<comment type="cofactor">
    <cofactor evidence="1">
        <name>Mg(2+)</name>
        <dbReference type="ChEBI" id="CHEBI:18420"/>
    </cofactor>
</comment>
<dbReference type="SMART" id="SM01230">
    <property type="entry name" value="Gln-synt_C"/>
    <property type="match status" value="1"/>
</dbReference>
<dbReference type="PANTHER" id="PTHR43785:SF12">
    <property type="entry name" value="TYPE-1 GLUTAMINE SYNTHETASE 2"/>
    <property type="match status" value="1"/>
</dbReference>
<dbReference type="SUPFAM" id="SSF55931">
    <property type="entry name" value="Glutamine synthetase/guanido kinase"/>
    <property type="match status" value="1"/>
</dbReference>
<dbReference type="GO" id="GO:0016874">
    <property type="term" value="F:ligase activity"/>
    <property type="evidence" value="ECO:0007669"/>
    <property type="project" value="UniProtKB-KW"/>
</dbReference>
<evidence type="ECO:0000256" key="1">
    <source>
        <dbReference type="ARBA" id="ARBA00001946"/>
    </source>
</evidence>
<dbReference type="Gene3D" id="3.30.590.10">
    <property type="entry name" value="Glutamine synthetase/guanido kinase, catalytic domain"/>
    <property type="match status" value="1"/>
</dbReference>
<gene>
    <name evidence="7" type="ORF">SMD27_06075</name>
</gene>
<reference evidence="7 8" key="1">
    <citation type="journal article" date="2016" name="Antonie Van Leeuwenhoek">
        <title>Dongia soli sp. nov., isolated from soil from Dokdo, Korea.</title>
        <authorList>
            <person name="Kim D.U."/>
            <person name="Lee H."/>
            <person name="Kim H."/>
            <person name="Kim S.G."/>
            <person name="Ka J.O."/>
        </authorList>
    </citation>
    <scope>NUCLEOTIDE SEQUENCE [LARGE SCALE GENOMIC DNA]</scope>
    <source>
        <strain evidence="7 8">D78</strain>
    </source>
</reference>
<dbReference type="RefSeq" id="WP_320507423.1">
    <property type="nucleotide sequence ID" value="NZ_JAXCLW010000001.1"/>
</dbReference>
<proteinExistence type="inferred from homology"/>
<comment type="caution">
    <text evidence="7">The sequence shown here is derived from an EMBL/GenBank/DDBJ whole genome shotgun (WGS) entry which is preliminary data.</text>
</comment>